<dbReference type="Proteomes" id="UP000584867">
    <property type="component" value="Unassembled WGS sequence"/>
</dbReference>
<evidence type="ECO:0000256" key="2">
    <source>
        <dbReference type="ARBA" id="ARBA00022475"/>
    </source>
</evidence>
<feature type="transmembrane region" description="Helical" evidence="6">
    <location>
        <begin position="75"/>
        <end position="95"/>
    </location>
</feature>
<keyword evidence="4 6" id="KW-1133">Transmembrane helix</keyword>
<proteinExistence type="predicted"/>
<feature type="transmembrane region" description="Helical" evidence="6">
    <location>
        <begin position="362"/>
        <end position="380"/>
    </location>
</feature>
<organism evidence="7 8">
    <name type="scientific">Granulicella mallensis</name>
    <dbReference type="NCBI Taxonomy" id="940614"/>
    <lineage>
        <taxon>Bacteria</taxon>
        <taxon>Pseudomonadati</taxon>
        <taxon>Acidobacteriota</taxon>
        <taxon>Terriglobia</taxon>
        <taxon>Terriglobales</taxon>
        <taxon>Acidobacteriaceae</taxon>
        <taxon>Granulicella</taxon>
    </lineage>
</organism>
<comment type="subcellular location">
    <subcellularLocation>
        <location evidence="1">Cell membrane</location>
        <topology evidence="1">Multi-pass membrane protein</topology>
    </subcellularLocation>
</comment>
<feature type="transmembrane region" description="Helical" evidence="6">
    <location>
        <begin position="153"/>
        <end position="175"/>
    </location>
</feature>
<feature type="transmembrane region" description="Helical" evidence="6">
    <location>
        <begin position="34"/>
        <end position="63"/>
    </location>
</feature>
<dbReference type="AlphaFoldDB" id="A0A7W7ZQZ9"/>
<feature type="transmembrane region" description="Helical" evidence="6">
    <location>
        <begin position="124"/>
        <end position="141"/>
    </location>
</feature>
<evidence type="ECO:0000256" key="1">
    <source>
        <dbReference type="ARBA" id="ARBA00004651"/>
    </source>
</evidence>
<comment type="caution">
    <text evidence="7">The sequence shown here is derived from an EMBL/GenBank/DDBJ whole genome shotgun (WGS) entry which is preliminary data.</text>
</comment>
<feature type="transmembrane region" description="Helical" evidence="6">
    <location>
        <begin position="386"/>
        <end position="403"/>
    </location>
</feature>
<feature type="transmembrane region" description="Helical" evidence="6">
    <location>
        <begin position="410"/>
        <end position="433"/>
    </location>
</feature>
<evidence type="ECO:0000256" key="6">
    <source>
        <dbReference type="SAM" id="Phobius"/>
    </source>
</evidence>
<feature type="transmembrane region" description="Helical" evidence="6">
    <location>
        <begin position="439"/>
        <end position="457"/>
    </location>
</feature>
<evidence type="ECO:0000313" key="8">
    <source>
        <dbReference type="Proteomes" id="UP000584867"/>
    </source>
</evidence>
<keyword evidence="2" id="KW-1003">Cell membrane</keyword>
<evidence type="ECO:0000256" key="3">
    <source>
        <dbReference type="ARBA" id="ARBA00022692"/>
    </source>
</evidence>
<dbReference type="GO" id="GO:0005886">
    <property type="term" value="C:plasma membrane"/>
    <property type="evidence" value="ECO:0007669"/>
    <property type="project" value="UniProtKB-SubCell"/>
</dbReference>
<keyword evidence="5 6" id="KW-0472">Membrane</keyword>
<dbReference type="EMBL" id="JACHIO010000011">
    <property type="protein sequence ID" value="MBB5064507.1"/>
    <property type="molecule type" value="Genomic_DNA"/>
</dbReference>
<feature type="transmembrane region" description="Helical" evidence="6">
    <location>
        <begin position="494"/>
        <end position="512"/>
    </location>
</feature>
<gene>
    <name evidence="7" type="ORF">HDF15_002865</name>
</gene>
<evidence type="ECO:0000256" key="4">
    <source>
        <dbReference type="ARBA" id="ARBA00022989"/>
    </source>
</evidence>
<dbReference type="PANTHER" id="PTHR30509">
    <property type="entry name" value="P-HYDROXYBENZOIC ACID EFFLUX PUMP SUBUNIT-RELATED"/>
    <property type="match status" value="1"/>
</dbReference>
<dbReference type="PANTHER" id="PTHR30509:SF9">
    <property type="entry name" value="MULTIDRUG RESISTANCE PROTEIN MDTO"/>
    <property type="match status" value="1"/>
</dbReference>
<feature type="transmembrane region" description="Helical" evidence="6">
    <location>
        <begin position="464"/>
        <end position="482"/>
    </location>
</feature>
<reference evidence="7 8" key="1">
    <citation type="submission" date="2020-08" db="EMBL/GenBank/DDBJ databases">
        <title>Genomic Encyclopedia of Type Strains, Phase IV (KMG-V): Genome sequencing to study the core and pangenomes of soil and plant-associated prokaryotes.</title>
        <authorList>
            <person name="Whitman W."/>
        </authorList>
    </citation>
    <scope>NUCLEOTIDE SEQUENCE [LARGE SCALE GENOMIC DNA]</scope>
    <source>
        <strain evidence="7 8">X5P3</strain>
    </source>
</reference>
<accession>A0A7W7ZQZ9</accession>
<sequence length="690" mass="75582">MAANLGTASLRTWVDRFWQDLQPTPGRLNSSLRVVLSTVLTLILLMTLRMPSASIGLYFVFLVGRDSPSVSLRSGLFSVIAFAVTVATVLGVVALTDNNPVARLLSVSVVVFLSGMLMLSTNLTVLASTWGFIYCTLIAFWETQAPSDYLVKQSLYLIGTVSIAVLCSVAVEYCFGVKHPATELQNQRRIRYEALSRMFSLYAQGATREQLTPAVIGVSRLAASGQNGMLQLYNTIVDRKLDPGALPIGTRVRITMLAQLMDVSAAFGTQNLTVTDPELQRRCGHIAALCLDLIHDIRPKPRELEEQKYTGSTNLLDRVDENLHAILSMPAEIAGEKNKELVALPSSKTPIFIPGAFTRKETVAFALKLSLCATICYIIVRAVDWPGISTSVITVVIAGLSTSGAIKQKLIFRLVGAAIGGLIFGIGSTIYLFPHMDSITSLVLLIAAISMLAAWWAGGRQFNYVGLQIAFAFYIVAFEGFSAPTQLAPARDRLIGILLALVVMAFVFDLLWPVRTVTAMRASLASMMQLATDYLQKASTISGLPVLRQEADAIRDQLGKTVGTVRAMSETVEYEFGADVKQQLLSSEMILGASLTLVAFFWNQFAVLHREEDLDFLQQPELIAMRLRMAEGMKTMANATVKKTEFAIIAPDTLVEASLLNHPRYGEFARNSVDRYRELEKVVLRLTTLA</sequence>
<evidence type="ECO:0000256" key="5">
    <source>
        <dbReference type="ARBA" id="ARBA00023136"/>
    </source>
</evidence>
<name>A0A7W7ZQZ9_9BACT</name>
<dbReference type="RefSeq" id="WP_184256459.1">
    <property type="nucleotide sequence ID" value="NZ_JACHIO010000011.1"/>
</dbReference>
<protein>
    <submittedName>
        <fullName evidence="7">Multidrug resistance protein MdtO</fullName>
    </submittedName>
</protein>
<evidence type="ECO:0000313" key="7">
    <source>
        <dbReference type="EMBL" id="MBB5064507.1"/>
    </source>
</evidence>
<keyword evidence="3 6" id="KW-0812">Transmembrane</keyword>